<accession>A0AAQ3MSX5</accession>
<dbReference type="Proteomes" id="UP001374535">
    <property type="component" value="Chromosome 9"/>
</dbReference>
<dbReference type="EMBL" id="CP144692">
    <property type="protein sequence ID" value="WVY96044.1"/>
    <property type="molecule type" value="Genomic_DNA"/>
</dbReference>
<gene>
    <name evidence="1" type="ORF">V8G54_028195</name>
</gene>
<dbReference type="AlphaFoldDB" id="A0AAQ3MSX5"/>
<proteinExistence type="predicted"/>
<sequence length="103" mass="11102">MAPIVPTTIKRMSVESAKANSLKNGTVSGFSFCLLFSSLSPLVLLSARFSDVLASSCFLSSSFSTPMSDQGFLLSNYAKLTNKINSKITTPKTLTPQNYKPNN</sequence>
<organism evidence="1 2">
    <name type="scientific">Vigna mungo</name>
    <name type="common">Black gram</name>
    <name type="synonym">Phaseolus mungo</name>
    <dbReference type="NCBI Taxonomy" id="3915"/>
    <lineage>
        <taxon>Eukaryota</taxon>
        <taxon>Viridiplantae</taxon>
        <taxon>Streptophyta</taxon>
        <taxon>Embryophyta</taxon>
        <taxon>Tracheophyta</taxon>
        <taxon>Spermatophyta</taxon>
        <taxon>Magnoliopsida</taxon>
        <taxon>eudicotyledons</taxon>
        <taxon>Gunneridae</taxon>
        <taxon>Pentapetalae</taxon>
        <taxon>rosids</taxon>
        <taxon>fabids</taxon>
        <taxon>Fabales</taxon>
        <taxon>Fabaceae</taxon>
        <taxon>Papilionoideae</taxon>
        <taxon>50 kb inversion clade</taxon>
        <taxon>NPAAA clade</taxon>
        <taxon>indigoferoid/millettioid clade</taxon>
        <taxon>Phaseoleae</taxon>
        <taxon>Vigna</taxon>
    </lineage>
</organism>
<evidence type="ECO:0000313" key="2">
    <source>
        <dbReference type="Proteomes" id="UP001374535"/>
    </source>
</evidence>
<name>A0AAQ3MSX5_VIGMU</name>
<evidence type="ECO:0000313" key="1">
    <source>
        <dbReference type="EMBL" id="WVY96044.1"/>
    </source>
</evidence>
<keyword evidence="2" id="KW-1185">Reference proteome</keyword>
<protein>
    <submittedName>
        <fullName evidence="1">Uncharacterized protein</fullName>
    </submittedName>
</protein>
<reference evidence="1 2" key="1">
    <citation type="journal article" date="2023" name="Life. Sci Alliance">
        <title>Evolutionary insights into 3D genome organization and epigenetic landscape of Vigna mungo.</title>
        <authorList>
            <person name="Junaid A."/>
            <person name="Singh B."/>
            <person name="Bhatia S."/>
        </authorList>
    </citation>
    <scope>NUCLEOTIDE SEQUENCE [LARGE SCALE GENOMIC DNA]</scope>
    <source>
        <strain evidence="1">Urdbean</strain>
    </source>
</reference>